<evidence type="ECO:0000256" key="1">
    <source>
        <dbReference type="ARBA" id="ARBA00004141"/>
    </source>
</evidence>
<evidence type="ECO:0000256" key="3">
    <source>
        <dbReference type="ARBA" id="ARBA00022448"/>
    </source>
</evidence>
<dbReference type="EMBL" id="PKMF04000753">
    <property type="protein sequence ID" value="KAK7820109.1"/>
    <property type="molecule type" value="Genomic_DNA"/>
</dbReference>
<keyword evidence="6" id="KW-0406">Ion transport</keyword>
<proteinExistence type="inferred from homology"/>
<feature type="transmembrane region" description="Helical" evidence="10">
    <location>
        <begin position="82"/>
        <end position="100"/>
    </location>
</feature>
<comment type="similarity">
    <text evidence="2">Belongs to the aromatic acid exporter (TC 2.A.85) family.</text>
</comment>
<reference evidence="11 12" key="1">
    <citation type="journal article" date="2018" name="Sci. Data">
        <title>The draft genome sequence of cork oak.</title>
        <authorList>
            <person name="Ramos A.M."/>
            <person name="Usie A."/>
            <person name="Barbosa P."/>
            <person name="Barros P.M."/>
            <person name="Capote T."/>
            <person name="Chaves I."/>
            <person name="Simoes F."/>
            <person name="Abreu I."/>
            <person name="Carrasquinho I."/>
            <person name="Faro C."/>
            <person name="Guimaraes J.B."/>
            <person name="Mendonca D."/>
            <person name="Nobrega F."/>
            <person name="Rodrigues L."/>
            <person name="Saibo N.J.M."/>
            <person name="Varela M.C."/>
            <person name="Egas C."/>
            <person name="Matos J."/>
            <person name="Miguel C.M."/>
            <person name="Oliveira M.M."/>
            <person name="Ricardo C.P."/>
            <person name="Goncalves S."/>
        </authorList>
    </citation>
    <scope>NUCLEOTIDE SEQUENCE [LARGE SCALE GENOMIC DNA]</scope>
    <source>
        <strain evidence="12">cv. HL8</strain>
    </source>
</reference>
<evidence type="ECO:0000256" key="4">
    <source>
        <dbReference type="ARBA" id="ARBA00022692"/>
    </source>
</evidence>
<feature type="compositionally biased region" description="Polar residues" evidence="9">
    <location>
        <begin position="384"/>
        <end position="395"/>
    </location>
</feature>
<gene>
    <name evidence="11" type="primary">ALMT2_4</name>
    <name evidence="11" type="ORF">CFP56_039222</name>
</gene>
<dbReference type="InterPro" id="IPR020966">
    <property type="entry name" value="ALMT"/>
</dbReference>
<dbReference type="AlphaFoldDB" id="A0AAW0J1C9"/>
<evidence type="ECO:0000256" key="6">
    <source>
        <dbReference type="ARBA" id="ARBA00023065"/>
    </source>
</evidence>
<evidence type="ECO:0000256" key="2">
    <source>
        <dbReference type="ARBA" id="ARBA00007079"/>
    </source>
</evidence>
<evidence type="ECO:0000256" key="10">
    <source>
        <dbReference type="SAM" id="Phobius"/>
    </source>
</evidence>
<evidence type="ECO:0000256" key="9">
    <source>
        <dbReference type="SAM" id="MobiDB-lite"/>
    </source>
</evidence>
<evidence type="ECO:0000313" key="12">
    <source>
        <dbReference type="Proteomes" id="UP000237347"/>
    </source>
</evidence>
<comment type="subcellular location">
    <subcellularLocation>
        <location evidence="1">Membrane</location>
        <topology evidence="1">Multi-pass membrane protein</topology>
    </subcellularLocation>
</comment>
<keyword evidence="12" id="KW-1185">Reference proteome</keyword>
<feature type="transmembrane region" description="Helical" evidence="10">
    <location>
        <begin position="162"/>
        <end position="184"/>
    </location>
</feature>
<sequence>MEIVSSASHEKASLSTHVWSWFEALPKRLTAEVIETASNTKKLAQDDPRRVTHSIKVGLALSLVSLFYYYQPLYDNFGVSGIWAVMTVVVVFEFSVGATLGKGLNRALATLLAAATSTFVRFFPKIKARYDYGLLIFILTFSMISVSGFRDNKILELAHQRLSTIIIGGSSCIIISILIFPVWAGEDLHNLIALNMEKLANFLEHPSVIGTNTPSIYAYNIITYMPRKKKYIKRSLTFHFRHPWKQYLTIGTLTRECAYRIDALSGHLNSDIQPKPEICSKIQVACTTMSLESGKCLRELACGVRAMTHPSSAKPHISKAKIAAKELKLLLKSSLWEQDADLLAVIPSVTVASLLIDIVNCTENIADSVLELASLAHFESVDPTSTVSPEKSQIGQHEPDSKPHISKAKIAAKELKLLLKSSLWEQDADLLAVIPSVTVASLLIDIVNCTENIADSVLELASLAHFESVDPTSTVSPEKSQIGQHEPDKPLTEIACPQVVIIVDGSENENPPVPLTNRHIEM</sequence>
<dbReference type="Proteomes" id="UP000237347">
    <property type="component" value="Unassembled WGS sequence"/>
</dbReference>
<keyword evidence="7 10" id="KW-0472">Membrane</keyword>
<accession>A0AAW0J1C9</accession>
<dbReference type="GO" id="GO:0034220">
    <property type="term" value="P:monoatomic ion transmembrane transport"/>
    <property type="evidence" value="ECO:0007669"/>
    <property type="project" value="UniProtKB-KW"/>
</dbReference>
<evidence type="ECO:0000256" key="8">
    <source>
        <dbReference type="ARBA" id="ARBA00023303"/>
    </source>
</evidence>
<dbReference type="GO" id="GO:0016020">
    <property type="term" value="C:membrane"/>
    <property type="evidence" value="ECO:0007669"/>
    <property type="project" value="UniProtKB-SubCell"/>
</dbReference>
<feature type="transmembrane region" description="Helical" evidence="10">
    <location>
        <begin position="51"/>
        <end position="70"/>
    </location>
</feature>
<keyword evidence="5 10" id="KW-1133">Transmembrane helix</keyword>
<feature type="transmembrane region" description="Helical" evidence="10">
    <location>
        <begin position="130"/>
        <end position="150"/>
    </location>
</feature>
<keyword evidence="8" id="KW-0407">Ion channel</keyword>
<protein>
    <submittedName>
        <fullName evidence="11">Aluminum-activated malate transporter 2</fullName>
    </submittedName>
</protein>
<keyword evidence="4 10" id="KW-0812">Transmembrane</keyword>
<feature type="region of interest" description="Disordered" evidence="9">
    <location>
        <begin position="384"/>
        <end position="403"/>
    </location>
</feature>
<name>A0AAW0J1C9_QUESU</name>
<dbReference type="PANTHER" id="PTHR31086">
    <property type="entry name" value="ALUMINUM-ACTIVATED MALATE TRANSPORTER 10"/>
    <property type="match status" value="1"/>
</dbReference>
<evidence type="ECO:0000313" key="11">
    <source>
        <dbReference type="EMBL" id="KAK7820109.1"/>
    </source>
</evidence>
<keyword evidence="3" id="KW-0813">Transport</keyword>
<dbReference type="GO" id="GO:0015743">
    <property type="term" value="P:malate transport"/>
    <property type="evidence" value="ECO:0007669"/>
    <property type="project" value="InterPro"/>
</dbReference>
<dbReference type="Pfam" id="PF11744">
    <property type="entry name" value="ALMT"/>
    <property type="match status" value="2"/>
</dbReference>
<comment type="caution">
    <text evidence="11">The sequence shown here is derived from an EMBL/GenBank/DDBJ whole genome shotgun (WGS) entry which is preliminary data.</text>
</comment>
<evidence type="ECO:0000256" key="7">
    <source>
        <dbReference type="ARBA" id="ARBA00023136"/>
    </source>
</evidence>
<organism evidence="11 12">
    <name type="scientific">Quercus suber</name>
    <name type="common">Cork oak</name>
    <dbReference type="NCBI Taxonomy" id="58331"/>
    <lineage>
        <taxon>Eukaryota</taxon>
        <taxon>Viridiplantae</taxon>
        <taxon>Streptophyta</taxon>
        <taxon>Embryophyta</taxon>
        <taxon>Tracheophyta</taxon>
        <taxon>Spermatophyta</taxon>
        <taxon>Magnoliopsida</taxon>
        <taxon>eudicotyledons</taxon>
        <taxon>Gunneridae</taxon>
        <taxon>Pentapetalae</taxon>
        <taxon>rosids</taxon>
        <taxon>fabids</taxon>
        <taxon>Fagales</taxon>
        <taxon>Fagaceae</taxon>
        <taxon>Quercus</taxon>
    </lineage>
</organism>
<evidence type="ECO:0000256" key="5">
    <source>
        <dbReference type="ARBA" id="ARBA00022989"/>
    </source>
</evidence>